<dbReference type="RefSeq" id="WP_089370901.1">
    <property type="nucleotide sequence ID" value="NZ_BMEP01000001.1"/>
</dbReference>
<evidence type="ECO:0000313" key="1">
    <source>
        <dbReference type="EMBL" id="SNR71260.1"/>
    </source>
</evidence>
<name>A0A238YJN1_9FLAO</name>
<dbReference type="OrthoDB" id="1189919at2"/>
<evidence type="ECO:0000313" key="2">
    <source>
        <dbReference type="Proteomes" id="UP000198379"/>
    </source>
</evidence>
<sequence length="77" mass="8328">MLKNIVNLNGVKELNNAQLKNTNGGIISEDHAFACIRTKDGVSHTFYGNQSEASATAWVNAWGSLGWDASCGHEAHR</sequence>
<organism evidence="1 2">
    <name type="scientific">Dokdonia pacifica</name>
    <dbReference type="NCBI Taxonomy" id="1627892"/>
    <lineage>
        <taxon>Bacteria</taxon>
        <taxon>Pseudomonadati</taxon>
        <taxon>Bacteroidota</taxon>
        <taxon>Flavobacteriia</taxon>
        <taxon>Flavobacteriales</taxon>
        <taxon>Flavobacteriaceae</taxon>
        <taxon>Dokdonia</taxon>
    </lineage>
</organism>
<gene>
    <name evidence="1" type="ORF">SAMN06265376_102121</name>
</gene>
<keyword evidence="2" id="KW-1185">Reference proteome</keyword>
<proteinExistence type="predicted"/>
<reference evidence="1 2" key="1">
    <citation type="submission" date="2017-06" db="EMBL/GenBank/DDBJ databases">
        <authorList>
            <person name="Kim H.J."/>
            <person name="Triplett B.A."/>
        </authorList>
    </citation>
    <scope>NUCLEOTIDE SEQUENCE [LARGE SCALE GENOMIC DNA]</scope>
    <source>
        <strain evidence="1 2">DSM 25597</strain>
    </source>
</reference>
<dbReference type="AlphaFoldDB" id="A0A238YJN1"/>
<dbReference type="Proteomes" id="UP000198379">
    <property type="component" value="Unassembled WGS sequence"/>
</dbReference>
<protein>
    <submittedName>
        <fullName evidence="1">Uncharacterized protein</fullName>
    </submittedName>
</protein>
<dbReference type="EMBL" id="FZNY01000002">
    <property type="protein sequence ID" value="SNR71260.1"/>
    <property type="molecule type" value="Genomic_DNA"/>
</dbReference>
<accession>A0A238YJN1</accession>